<feature type="chain" id="PRO_5047249902" evidence="2">
    <location>
        <begin position="23"/>
        <end position="199"/>
    </location>
</feature>
<evidence type="ECO:0000313" key="4">
    <source>
        <dbReference type="Proteomes" id="UP000611708"/>
    </source>
</evidence>
<dbReference type="EMBL" id="JADQDN010000006">
    <property type="protein sequence ID" value="MBF9196942.1"/>
    <property type="molecule type" value="Genomic_DNA"/>
</dbReference>
<feature type="region of interest" description="Disordered" evidence="1">
    <location>
        <begin position="179"/>
        <end position="199"/>
    </location>
</feature>
<evidence type="ECO:0000256" key="2">
    <source>
        <dbReference type="SAM" id="SignalP"/>
    </source>
</evidence>
<organism evidence="3 4">
    <name type="scientific">Microvirga terrestris</name>
    <dbReference type="NCBI Taxonomy" id="2791024"/>
    <lineage>
        <taxon>Bacteria</taxon>
        <taxon>Pseudomonadati</taxon>
        <taxon>Pseudomonadota</taxon>
        <taxon>Alphaproteobacteria</taxon>
        <taxon>Hyphomicrobiales</taxon>
        <taxon>Methylobacteriaceae</taxon>
        <taxon>Microvirga</taxon>
    </lineage>
</organism>
<sequence length="199" mass="21568">MRQILPRAVFLTSLLLSGPALADLFGVSPYQYGLLVNEALKQVGSEIRLHRNNCMERPSVECRFSSDRIVVLVQGQTHPPQTSRIVIEADLMQDEAGGGPIQMVAGCVLMLGATMVVVDPHLPAVRRVQLLSDLITEVLDRGSSENEGVNARYTLVFDEAASGMLNIVVTPLNSSTGDSLVDRGLRKSGTAAPRHWSHP</sequence>
<evidence type="ECO:0000313" key="3">
    <source>
        <dbReference type="EMBL" id="MBF9196942.1"/>
    </source>
</evidence>
<dbReference type="RefSeq" id="WP_196264322.1">
    <property type="nucleotide sequence ID" value="NZ_JADQDN010000006.1"/>
</dbReference>
<accession>A0ABS0HTY2</accession>
<protein>
    <submittedName>
        <fullName evidence="3">Uncharacterized protein</fullName>
    </submittedName>
</protein>
<gene>
    <name evidence="3" type="ORF">I2H36_12895</name>
</gene>
<name>A0ABS0HTY2_9HYPH</name>
<keyword evidence="4" id="KW-1185">Reference proteome</keyword>
<evidence type="ECO:0000256" key="1">
    <source>
        <dbReference type="SAM" id="MobiDB-lite"/>
    </source>
</evidence>
<proteinExistence type="predicted"/>
<dbReference type="Proteomes" id="UP000611708">
    <property type="component" value="Unassembled WGS sequence"/>
</dbReference>
<comment type="caution">
    <text evidence="3">The sequence shown here is derived from an EMBL/GenBank/DDBJ whole genome shotgun (WGS) entry which is preliminary data.</text>
</comment>
<reference evidence="3 4" key="1">
    <citation type="submission" date="2020-11" db="EMBL/GenBank/DDBJ databases">
        <authorList>
            <person name="Kim M.K."/>
        </authorList>
    </citation>
    <scope>NUCLEOTIDE SEQUENCE [LARGE SCALE GENOMIC DNA]</scope>
    <source>
        <strain evidence="3 4">BT290</strain>
    </source>
</reference>
<keyword evidence="2" id="KW-0732">Signal</keyword>
<feature type="signal peptide" evidence="2">
    <location>
        <begin position="1"/>
        <end position="22"/>
    </location>
</feature>